<dbReference type="Proteomes" id="UP001314262">
    <property type="component" value="Unassembled WGS sequence"/>
</dbReference>
<evidence type="ECO:0000256" key="1">
    <source>
        <dbReference type="SAM" id="Phobius"/>
    </source>
</evidence>
<keyword evidence="3" id="KW-1185">Reference proteome</keyword>
<evidence type="ECO:0000313" key="2">
    <source>
        <dbReference type="EMBL" id="CAK1247432.1"/>
    </source>
</evidence>
<keyword evidence="1" id="KW-1133">Transmembrane helix</keyword>
<evidence type="ECO:0000313" key="3">
    <source>
        <dbReference type="Proteomes" id="UP001314262"/>
    </source>
</evidence>
<protein>
    <recommendedName>
        <fullName evidence="4">YnhF family membrane protein</fullName>
    </recommendedName>
</protein>
<reference evidence="2 3" key="1">
    <citation type="submission" date="2023-10" db="EMBL/GenBank/DDBJ databases">
        <authorList>
            <person name="Botero Cardona J."/>
        </authorList>
    </citation>
    <scope>NUCLEOTIDE SEQUENCE [LARGE SCALE GENOMIC DNA]</scope>
    <source>
        <strain evidence="2 3">R-53137</strain>
    </source>
</reference>
<organism evidence="2 3">
    <name type="scientific">Fructobacillus tropaeoli</name>
    <dbReference type="NCBI Taxonomy" id="709323"/>
    <lineage>
        <taxon>Bacteria</taxon>
        <taxon>Bacillati</taxon>
        <taxon>Bacillota</taxon>
        <taxon>Bacilli</taxon>
        <taxon>Lactobacillales</taxon>
        <taxon>Lactobacillaceae</taxon>
        <taxon>Fructobacillus</taxon>
    </lineage>
</organism>
<sequence>MSEDDKNDSRFLIELMIVVAIMLIGAVFFALALATYWY</sequence>
<proteinExistence type="predicted"/>
<dbReference type="EMBL" id="CAUZLT010000004">
    <property type="protein sequence ID" value="CAK1247432.1"/>
    <property type="molecule type" value="Genomic_DNA"/>
</dbReference>
<comment type="caution">
    <text evidence="2">The sequence shown here is derived from an EMBL/GenBank/DDBJ whole genome shotgun (WGS) entry which is preliminary data.</text>
</comment>
<keyword evidence="1" id="KW-0472">Membrane</keyword>
<accession>A0ABN9YUZ8</accession>
<name>A0ABN9YUZ8_9LACO</name>
<gene>
    <name evidence="2" type="ORF">R53137_KAKDMLNK_01122</name>
</gene>
<keyword evidence="1" id="KW-0812">Transmembrane</keyword>
<feature type="transmembrane region" description="Helical" evidence="1">
    <location>
        <begin position="12"/>
        <end position="37"/>
    </location>
</feature>
<evidence type="ECO:0008006" key="4">
    <source>
        <dbReference type="Google" id="ProtNLM"/>
    </source>
</evidence>